<dbReference type="GO" id="GO:0004222">
    <property type="term" value="F:metalloendopeptidase activity"/>
    <property type="evidence" value="ECO:0007669"/>
    <property type="project" value="InterPro"/>
</dbReference>
<keyword evidence="4" id="KW-0645">Protease</keyword>
<evidence type="ECO:0000256" key="11">
    <source>
        <dbReference type="ARBA" id="ARBA00023136"/>
    </source>
</evidence>
<dbReference type="GO" id="GO:0046872">
    <property type="term" value="F:metal ion binding"/>
    <property type="evidence" value="ECO:0007669"/>
    <property type="project" value="UniProtKB-KW"/>
</dbReference>
<dbReference type="CDD" id="cd07328">
    <property type="entry name" value="M48_Ste24p_like"/>
    <property type="match status" value="1"/>
</dbReference>
<feature type="transmembrane region" description="Helical" evidence="12">
    <location>
        <begin position="27"/>
        <end position="48"/>
    </location>
</feature>
<dbReference type="Pfam" id="PF01435">
    <property type="entry name" value="Peptidase_M48"/>
    <property type="match status" value="1"/>
</dbReference>
<comment type="cofactor">
    <cofactor evidence="1">
        <name>Zn(2+)</name>
        <dbReference type="ChEBI" id="CHEBI:29105"/>
    </cofactor>
</comment>
<evidence type="ECO:0000256" key="1">
    <source>
        <dbReference type="ARBA" id="ARBA00001947"/>
    </source>
</evidence>
<comment type="subcellular location">
    <subcellularLocation>
        <location evidence="2">Cell membrane</location>
        <topology evidence="2">Multi-pass membrane protein</topology>
    </subcellularLocation>
</comment>
<dbReference type="EMBL" id="CP071518">
    <property type="protein sequence ID" value="QSX77732.1"/>
    <property type="molecule type" value="Genomic_DNA"/>
</dbReference>
<evidence type="ECO:0000256" key="5">
    <source>
        <dbReference type="ARBA" id="ARBA00022692"/>
    </source>
</evidence>
<dbReference type="GO" id="GO:0005886">
    <property type="term" value="C:plasma membrane"/>
    <property type="evidence" value="ECO:0007669"/>
    <property type="project" value="UniProtKB-SubCell"/>
</dbReference>
<keyword evidence="9 12" id="KW-1133">Transmembrane helix</keyword>
<accession>A0A974XXR4</accession>
<dbReference type="RefSeq" id="WP_200616466.1">
    <property type="nucleotide sequence ID" value="NZ_CP071518.1"/>
</dbReference>
<dbReference type="PANTHER" id="PTHR43221">
    <property type="entry name" value="PROTEASE HTPX"/>
    <property type="match status" value="1"/>
</dbReference>
<evidence type="ECO:0000256" key="7">
    <source>
        <dbReference type="ARBA" id="ARBA00022801"/>
    </source>
</evidence>
<dbReference type="Proteomes" id="UP000639274">
    <property type="component" value="Chromosome"/>
</dbReference>
<evidence type="ECO:0000256" key="6">
    <source>
        <dbReference type="ARBA" id="ARBA00022723"/>
    </source>
</evidence>
<evidence type="ECO:0000256" key="3">
    <source>
        <dbReference type="ARBA" id="ARBA00022475"/>
    </source>
</evidence>
<keyword evidence="11 12" id="KW-0472">Membrane</keyword>
<protein>
    <submittedName>
        <fullName evidence="14">M48 family metalloprotease</fullName>
    </submittedName>
</protein>
<evidence type="ECO:0000256" key="8">
    <source>
        <dbReference type="ARBA" id="ARBA00022833"/>
    </source>
</evidence>
<dbReference type="PANTHER" id="PTHR43221:SF1">
    <property type="entry name" value="PROTEASE HTPX"/>
    <property type="match status" value="1"/>
</dbReference>
<proteinExistence type="predicted"/>
<dbReference type="Gene3D" id="3.30.2010.10">
    <property type="entry name" value="Metalloproteases ('zincins'), catalytic domain"/>
    <property type="match status" value="1"/>
</dbReference>
<organism evidence="14 15">
    <name type="scientific">Agrilutibacter solisilvae</name>
    <dbReference type="NCBI Taxonomy" id="2763317"/>
    <lineage>
        <taxon>Bacteria</taxon>
        <taxon>Pseudomonadati</taxon>
        <taxon>Pseudomonadota</taxon>
        <taxon>Gammaproteobacteria</taxon>
        <taxon>Lysobacterales</taxon>
        <taxon>Lysobacteraceae</taxon>
        <taxon>Agrilutibacter</taxon>
    </lineage>
</organism>
<keyword evidence="6" id="KW-0479">Metal-binding</keyword>
<feature type="transmembrane region" description="Helical" evidence="12">
    <location>
        <begin position="68"/>
        <end position="92"/>
    </location>
</feature>
<keyword evidence="8" id="KW-0862">Zinc</keyword>
<name>A0A974XXR4_9GAMM</name>
<evidence type="ECO:0000259" key="13">
    <source>
        <dbReference type="Pfam" id="PF01435"/>
    </source>
</evidence>
<evidence type="ECO:0000256" key="10">
    <source>
        <dbReference type="ARBA" id="ARBA00023049"/>
    </source>
</evidence>
<evidence type="ECO:0000256" key="12">
    <source>
        <dbReference type="SAM" id="Phobius"/>
    </source>
</evidence>
<keyword evidence="5 12" id="KW-0812">Transmembrane</keyword>
<keyword evidence="15" id="KW-1185">Reference proteome</keyword>
<gene>
    <name evidence="14" type="ORF">I8J32_013455</name>
</gene>
<evidence type="ECO:0000256" key="9">
    <source>
        <dbReference type="ARBA" id="ARBA00022989"/>
    </source>
</evidence>
<evidence type="ECO:0000256" key="2">
    <source>
        <dbReference type="ARBA" id="ARBA00004651"/>
    </source>
</evidence>
<dbReference type="InterPro" id="IPR001915">
    <property type="entry name" value="Peptidase_M48"/>
</dbReference>
<evidence type="ECO:0000256" key="4">
    <source>
        <dbReference type="ARBA" id="ARBA00022670"/>
    </source>
</evidence>
<evidence type="ECO:0000313" key="15">
    <source>
        <dbReference type="Proteomes" id="UP000639274"/>
    </source>
</evidence>
<dbReference type="KEGG" id="lsf:I8J32_013455"/>
<keyword evidence="7" id="KW-0378">Hydrolase</keyword>
<keyword evidence="3" id="KW-1003">Cell membrane</keyword>
<keyword evidence="10 14" id="KW-0482">Metalloprotease</keyword>
<dbReference type="AlphaFoldDB" id="A0A974XXR4"/>
<dbReference type="InterPro" id="IPR050083">
    <property type="entry name" value="HtpX_protease"/>
</dbReference>
<evidence type="ECO:0000313" key="14">
    <source>
        <dbReference type="EMBL" id="QSX77732.1"/>
    </source>
</evidence>
<sequence>MESIYPAGPSAVPERLTEPSASYRRHAWLAMTGLMAFIAGYFGLLAWFASTAWRMFQGLATQGADDNVLFRIVGGLCAAFLAIFMLKALVFVQRRKASSDDLELTPGEQPELFAFLHRLADDAGAPRPHRVYLSPRVNAAVFYDLSVVNLILPSRKNLEIGLGLMNVLNLGEFKAVLAHEFGHFAQRTMAVGRWVYIAQQVAAHIISRRDALDTLLQTLSRVDFRVAWIGWLLQIVVWSIRSLVELLFRVVVLAQRALSREMEYQADLVAASLTGSDALVHSLHRLGGADDAWDRAVGFAAAEAGAQRPVKDVFAIQTRVLDHLRVIFADASLGQSPAPAGAQPEQHRVFGKELARPPQMWSTHPANADREENVKRRYIAASIDTRPALVLLRDADALKARISRQLFTGELPPAVAIEDSLARLDEEFSRRSLHQRYRGTYLGRMPFREHEHLDEVYAAPGVVTDLHSQIAALYPAEHGDRLEQLRELEQARSTLQAVQDGYLTPSGGVVHWRGADVSRREVPRVLEQIKRDAAALKQQVLEHDRQCRHLHVLAAGRLGGEWEAYLRSLAAVLHYAEHSEANLRDAHGLLINTYTVVTADRNVSSNELRRLVNAANEVHRALSPLYRNSPQLTLDERTATRLGTTWSDALGAFSLSAPNQDNIGQWLGVVDGWVNATTSALSALRRAALETLLEAEDEVAAAVSHSASVGPAPAALKVPTEFPRLRPGMERKLQNRLGWWDRFQTAEGVGPTLARVVAAGGVVGAVVFAGSAFGKSELVIFNGLDVPVQIAVDGSTIDVAAQQHASLSLDGDGDHDVRTATVDGAVVETFTATTDGAAHYVYNVASAASLVEWTASYGSAGGRSERMLGVPRWSQTDAEYLFVDPPQQIQTGRNGGTRSVLSALADPNAVMSTVNAPEEQARVAQAHLRWDPSDSRSLALWMWRAQPLPGFDALLAQRLERHPGEVLTLRMQQDASKGAAHERVCADQRAMAERNADNADLQYLAIRCMPDGAQQDAAFLAAHTRWPDNGWLQLAAGYVAAERQQWDQASTLWTGATQRLPAAGEWIGLDLARVRRMAQGSDTAVADLAQVSSMLRQMLLLEAGTGEDTPYAAYASLAKGDLVTGLKQSADSEVEEDVVHLVAASDGAPDDVVARSVRTPPGQDASESVAFLALAVAAREGADTSALRARLAASEDEDAGAVLRFFDQVRSGGGEQAAEQALGDVSPRARGTAYAMAAVLRGQRCPAQWREAARRLLFVMERPYLG</sequence>
<dbReference type="GO" id="GO:0006508">
    <property type="term" value="P:proteolysis"/>
    <property type="evidence" value="ECO:0007669"/>
    <property type="project" value="UniProtKB-KW"/>
</dbReference>
<feature type="domain" description="Peptidase M48" evidence="13">
    <location>
        <begin position="109"/>
        <end position="376"/>
    </location>
</feature>
<reference evidence="14 15" key="1">
    <citation type="submission" date="2021-03" db="EMBL/GenBank/DDBJ databases">
        <title>Lysobacter sp. nov. isolated from soil of gangwondo yeongwol, south Korea.</title>
        <authorList>
            <person name="Kim K.R."/>
            <person name="Kim K.H."/>
            <person name="Jeon C.O."/>
        </authorList>
    </citation>
    <scope>NUCLEOTIDE SEQUENCE [LARGE SCALE GENOMIC DNA]</scope>
    <source>
        <strain evidence="14 15">R19</strain>
    </source>
</reference>